<dbReference type="Proteomes" id="UP001642409">
    <property type="component" value="Unassembled WGS sequence"/>
</dbReference>
<dbReference type="EMBL" id="CAXDID020000478">
    <property type="protein sequence ID" value="CAL6095679.1"/>
    <property type="molecule type" value="Genomic_DNA"/>
</dbReference>
<dbReference type="AlphaFoldDB" id="A0AA86TIW2"/>
<keyword evidence="3" id="KW-1185">Reference proteome</keyword>
<comment type="caution">
    <text evidence="1">The sequence shown here is derived from an EMBL/GenBank/DDBJ whole genome shotgun (WGS) entry which is preliminary data.</text>
</comment>
<evidence type="ECO:0000313" key="2">
    <source>
        <dbReference type="EMBL" id="CAL6095679.1"/>
    </source>
</evidence>
<sequence>MSLVSSRRPRVSPGLGCRLQNTKKIDVSGFVADVRVSSSGQAIYYLSKYFSVESRLRYFQLQNIQTTHRCYGWTDICLELIKSYGFIIKYGFSKFCLSLQATAKALVFGLGCRLQMIQKTNRNVPVRFGDRMLFVVSLRPPGQSDILPASQILFTILESRLQIFLNCKYIQTTHRQYTARDRYTSFRTLMQDKSSQSVLKIQIINIVRFQKLLSGSLDSRGRSAVVQPRPGMQARDPASSLLEGLSRISGLVVGYK</sequence>
<reference evidence="1" key="1">
    <citation type="submission" date="2023-06" db="EMBL/GenBank/DDBJ databases">
        <authorList>
            <person name="Kurt Z."/>
        </authorList>
    </citation>
    <scope>NUCLEOTIDE SEQUENCE</scope>
</reference>
<dbReference type="EMBL" id="CATOUU010000050">
    <property type="protein sequence ID" value="CAI9914413.1"/>
    <property type="molecule type" value="Genomic_DNA"/>
</dbReference>
<name>A0AA86TIW2_9EUKA</name>
<gene>
    <name evidence="1" type="ORF">HINF_LOCUS2058</name>
    <name evidence="2" type="ORF">HINF_LOCUS68065</name>
</gene>
<reference evidence="2 3" key="2">
    <citation type="submission" date="2024-07" db="EMBL/GenBank/DDBJ databases">
        <authorList>
            <person name="Akdeniz Z."/>
        </authorList>
    </citation>
    <scope>NUCLEOTIDE SEQUENCE [LARGE SCALE GENOMIC DNA]</scope>
</reference>
<accession>A0AA86TIW2</accession>
<organism evidence="1">
    <name type="scientific">Hexamita inflata</name>
    <dbReference type="NCBI Taxonomy" id="28002"/>
    <lineage>
        <taxon>Eukaryota</taxon>
        <taxon>Metamonada</taxon>
        <taxon>Diplomonadida</taxon>
        <taxon>Hexamitidae</taxon>
        <taxon>Hexamitinae</taxon>
        <taxon>Hexamita</taxon>
    </lineage>
</organism>
<protein>
    <submittedName>
        <fullName evidence="2">Hypothetical_protein</fullName>
    </submittedName>
</protein>
<evidence type="ECO:0000313" key="3">
    <source>
        <dbReference type="Proteomes" id="UP001642409"/>
    </source>
</evidence>
<evidence type="ECO:0000313" key="1">
    <source>
        <dbReference type="EMBL" id="CAI9914413.1"/>
    </source>
</evidence>
<proteinExistence type="predicted"/>